<protein>
    <submittedName>
        <fullName evidence="1">Uncharacterized protein</fullName>
    </submittedName>
</protein>
<gene>
    <name evidence="1" type="ORF">MEJ65_00715</name>
</gene>
<proteinExistence type="predicted"/>
<evidence type="ECO:0000313" key="2">
    <source>
        <dbReference type="Proteomes" id="UP001237869"/>
    </source>
</evidence>
<reference evidence="1" key="1">
    <citation type="submission" date="2022-02" db="EMBL/GenBank/DDBJ databases">
        <title>Long-read sequencing of the primary endosymbionts of Cacopsylla melanoneura.</title>
        <authorList>
            <person name="Dittmer J."/>
            <person name="Corretto E."/>
            <person name="Stauffer C."/>
            <person name="Schuler H."/>
        </authorList>
    </citation>
    <scope>NUCLEOTIDE SEQUENCE</scope>
    <source>
        <strain evidence="1">Cmel4</strain>
    </source>
</reference>
<sequence>MKQTLLSLNKKVKTNFLKIHNEKILLYNNYKNKKKFFFTSLFINKKICLNCKKIFFIKKIYYKIK</sequence>
<dbReference type="EMBL" id="CP092148">
    <property type="protein sequence ID" value="WGS67177.1"/>
    <property type="molecule type" value="Genomic_DNA"/>
</dbReference>
<dbReference type="Proteomes" id="UP001237869">
    <property type="component" value="Chromosome"/>
</dbReference>
<evidence type="ECO:0000313" key="1">
    <source>
        <dbReference type="EMBL" id="WGS67177.1"/>
    </source>
</evidence>
<dbReference type="AlphaFoldDB" id="A0AAJ6JXM4"/>
<dbReference type="RefSeq" id="WP_280955982.1">
    <property type="nucleotide sequence ID" value="NZ_CP092145.1"/>
</dbReference>
<accession>A0AAJ6JXM4</accession>
<name>A0AAJ6JXM4_CARRU</name>
<organism evidence="1 2">
    <name type="scientific">Carsonella ruddii</name>
    <dbReference type="NCBI Taxonomy" id="114186"/>
    <lineage>
        <taxon>Bacteria</taxon>
        <taxon>Pseudomonadati</taxon>
        <taxon>Pseudomonadota</taxon>
        <taxon>Gammaproteobacteria</taxon>
        <taxon>Oceanospirillales</taxon>
        <taxon>Halomonadaceae</taxon>
        <taxon>Zymobacter group</taxon>
        <taxon>Candidatus Carsonella</taxon>
    </lineage>
</organism>